<sequence length="99" mass="10995">MPAKIRLFGQEATYQSGKWECADVSLQAMLQSLVDPLEAHSQEADIKNARYAISRYGGLWLSPDLPPEPEPEPAVVPEMVEAKPRMGLGSLFRRLVSRA</sequence>
<organism evidence="1 2">
    <name type="scientific">Deinococcus roseus</name>
    <dbReference type="NCBI Taxonomy" id="392414"/>
    <lineage>
        <taxon>Bacteria</taxon>
        <taxon>Thermotogati</taxon>
        <taxon>Deinococcota</taxon>
        <taxon>Deinococci</taxon>
        <taxon>Deinococcales</taxon>
        <taxon>Deinococcaceae</taxon>
        <taxon>Deinococcus</taxon>
    </lineage>
</organism>
<name>A0ABQ2D832_9DEIO</name>
<evidence type="ECO:0000313" key="2">
    <source>
        <dbReference type="Proteomes" id="UP000632222"/>
    </source>
</evidence>
<dbReference type="Proteomes" id="UP000632222">
    <property type="component" value="Unassembled WGS sequence"/>
</dbReference>
<proteinExistence type="predicted"/>
<reference evidence="2" key="1">
    <citation type="journal article" date="2019" name="Int. J. Syst. Evol. Microbiol.">
        <title>The Global Catalogue of Microorganisms (GCM) 10K type strain sequencing project: providing services to taxonomists for standard genome sequencing and annotation.</title>
        <authorList>
            <consortium name="The Broad Institute Genomics Platform"/>
            <consortium name="The Broad Institute Genome Sequencing Center for Infectious Disease"/>
            <person name="Wu L."/>
            <person name="Ma J."/>
        </authorList>
    </citation>
    <scope>NUCLEOTIDE SEQUENCE [LARGE SCALE GENOMIC DNA]</scope>
    <source>
        <strain evidence="2">JCM 14370</strain>
    </source>
</reference>
<dbReference type="EMBL" id="BMOD01000020">
    <property type="protein sequence ID" value="GGJ49106.1"/>
    <property type="molecule type" value="Genomic_DNA"/>
</dbReference>
<comment type="caution">
    <text evidence="1">The sequence shown here is derived from an EMBL/GenBank/DDBJ whole genome shotgun (WGS) entry which is preliminary data.</text>
</comment>
<accession>A0ABQ2D832</accession>
<protein>
    <submittedName>
        <fullName evidence="1">Uncharacterized protein</fullName>
    </submittedName>
</protein>
<evidence type="ECO:0000313" key="1">
    <source>
        <dbReference type="EMBL" id="GGJ49106.1"/>
    </source>
</evidence>
<keyword evidence="2" id="KW-1185">Reference proteome</keyword>
<gene>
    <name evidence="1" type="ORF">GCM10008938_38900</name>
</gene>
<dbReference type="RefSeq" id="WP_189005606.1">
    <property type="nucleotide sequence ID" value="NZ_BMOD01000020.1"/>
</dbReference>